<name>A0A1E5JUW1_9GAMM</name>
<dbReference type="EMBL" id="LSOG01000018">
    <property type="protein sequence ID" value="OEH48322.1"/>
    <property type="molecule type" value="Genomic_DNA"/>
</dbReference>
<comment type="caution">
    <text evidence="2">The sequence shown here is derived from an EMBL/GenBank/DDBJ whole genome shotgun (WGS) entry which is preliminary data.</text>
</comment>
<feature type="transmembrane region" description="Helical" evidence="1">
    <location>
        <begin position="20"/>
        <end position="49"/>
    </location>
</feature>
<proteinExistence type="predicted"/>
<keyword evidence="1" id="KW-0812">Transmembrane</keyword>
<keyword evidence="1" id="KW-1133">Transmembrane helix</keyword>
<keyword evidence="3" id="KW-1185">Reference proteome</keyword>
<gene>
    <name evidence="2" type="ORF">lpari_00578</name>
</gene>
<evidence type="ECO:0000256" key="1">
    <source>
        <dbReference type="SAM" id="Phobius"/>
    </source>
</evidence>
<keyword evidence="1" id="KW-0472">Membrane</keyword>
<feature type="transmembrane region" description="Helical" evidence="1">
    <location>
        <begin position="69"/>
        <end position="86"/>
    </location>
</feature>
<reference evidence="2 3" key="1">
    <citation type="submission" date="2016-02" db="EMBL/GenBank/DDBJ databases">
        <title>Secondary metabolites in Legionella.</title>
        <authorList>
            <person name="Tobias N.J."/>
            <person name="Bode H.B."/>
        </authorList>
    </citation>
    <scope>NUCLEOTIDE SEQUENCE [LARGE SCALE GENOMIC DNA]</scope>
    <source>
        <strain evidence="2 3">DSM 19216</strain>
    </source>
</reference>
<organism evidence="2 3">
    <name type="scientific">Legionella parisiensis</name>
    <dbReference type="NCBI Taxonomy" id="45071"/>
    <lineage>
        <taxon>Bacteria</taxon>
        <taxon>Pseudomonadati</taxon>
        <taxon>Pseudomonadota</taxon>
        <taxon>Gammaproteobacteria</taxon>
        <taxon>Legionellales</taxon>
        <taxon>Legionellaceae</taxon>
        <taxon>Legionella</taxon>
    </lineage>
</organism>
<dbReference type="RefSeq" id="WP_058518194.1">
    <property type="nucleotide sequence ID" value="NZ_CAAAIE010000003.1"/>
</dbReference>
<dbReference type="Proteomes" id="UP000095229">
    <property type="component" value="Unassembled WGS sequence"/>
</dbReference>
<dbReference type="STRING" id="45071.Lpar_2426"/>
<dbReference type="OrthoDB" id="5652251at2"/>
<sequence length="91" mass="10620">MKKNMQMIQFGFKRFFRYFLIGIICSFTPVNFAGFSIILPALILFSIILSIDDVSLYKHSVNYPPTFLLSYWGVCVLALVADWVIWQFKLI</sequence>
<evidence type="ECO:0000313" key="2">
    <source>
        <dbReference type="EMBL" id="OEH48322.1"/>
    </source>
</evidence>
<dbReference type="PATRIC" id="fig|45071.6.peg.2611"/>
<accession>A0A1E5JUW1</accession>
<evidence type="ECO:0000313" key="3">
    <source>
        <dbReference type="Proteomes" id="UP000095229"/>
    </source>
</evidence>
<protein>
    <submittedName>
        <fullName evidence="2">Uncharacterized protein</fullName>
    </submittedName>
</protein>
<dbReference type="AlphaFoldDB" id="A0A1E5JUW1"/>